<dbReference type="Proteomes" id="UP001279734">
    <property type="component" value="Unassembled WGS sequence"/>
</dbReference>
<accession>A0AAD3SD30</accession>
<dbReference type="EMBL" id="BSYO01000008">
    <property type="protein sequence ID" value="GMH08664.1"/>
    <property type="molecule type" value="Genomic_DNA"/>
</dbReference>
<feature type="region of interest" description="Disordered" evidence="1">
    <location>
        <begin position="1"/>
        <end position="24"/>
    </location>
</feature>
<sequence length="111" mass="12291">MLRRGLSSARNFDSIGNQHFNFSGKTSCAIDTRRRQAEITNSYGKTDEVGDTLEKDRRTGRRRRQQRENGRERFTVIGSAESGGNEERIGGTEGRGETASPKVSRAGQSAI</sequence>
<protein>
    <submittedName>
        <fullName evidence="2">Uncharacterized protein</fullName>
    </submittedName>
</protein>
<gene>
    <name evidence="2" type="ORF">Nepgr_010504</name>
</gene>
<evidence type="ECO:0000313" key="2">
    <source>
        <dbReference type="EMBL" id="GMH08664.1"/>
    </source>
</evidence>
<feature type="region of interest" description="Disordered" evidence="1">
    <location>
        <begin position="39"/>
        <end position="111"/>
    </location>
</feature>
<dbReference type="AlphaFoldDB" id="A0AAD3SD30"/>
<reference evidence="2" key="1">
    <citation type="submission" date="2023-05" db="EMBL/GenBank/DDBJ databases">
        <title>Nepenthes gracilis genome sequencing.</title>
        <authorList>
            <person name="Fukushima K."/>
        </authorList>
    </citation>
    <scope>NUCLEOTIDE SEQUENCE</scope>
    <source>
        <strain evidence="2">SING2019-196</strain>
    </source>
</reference>
<keyword evidence="3" id="KW-1185">Reference proteome</keyword>
<feature type="compositionally biased region" description="Basic and acidic residues" evidence="1">
    <location>
        <begin position="45"/>
        <end position="57"/>
    </location>
</feature>
<name>A0AAD3SD30_NEPGR</name>
<feature type="compositionally biased region" description="Polar residues" evidence="1">
    <location>
        <begin position="8"/>
        <end position="24"/>
    </location>
</feature>
<organism evidence="2 3">
    <name type="scientific">Nepenthes gracilis</name>
    <name type="common">Slender pitcher plant</name>
    <dbReference type="NCBI Taxonomy" id="150966"/>
    <lineage>
        <taxon>Eukaryota</taxon>
        <taxon>Viridiplantae</taxon>
        <taxon>Streptophyta</taxon>
        <taxon>Embryophyta</taxon>
        <taxon>Tracheophyta</taxon>
        <taxon>Spermatophyta</taxon>
        <taxon>Magnoliopsida</taxon>
        <taxon>eudicotyledons</taxon>
        <taxon>Gunneridae</taxon>
        <taxon>Pentapetalae</taxon>
        <taxon>Caryophyllales</taxon>
        <taxon>Nepenthaceae</taxon>
        <taxon>Nepenthes</taxon>
    </lineage>
</organism>
<feature type="compositionally biased region" description="Basic and acidic residues" evidence="1">
    <location>
        <begin position="85"/>
        <end position="96"/>
    </location>
</feature>
<evidence type="ECO:0000313" key="3">
    <source>
        <dbReference type="Proteomes" id="UP001279734"/>
    </source>
</evidence>
<proteinExistence type="predicted"/>
<evidence type="ECO:0000256" key="1">
    <source>
        <dbReference type="SAM" id="MobiDB-lite"/>
    </source>
</evidence>
<comment type="caution">
    <text evidence="2">The sequence shown here is derived from an EMBL/GenBank/DDBJ whole genome shotgun (WGS) entry which is preliminary data.</text>
</comment>